<comment type="caution">
    <text evidence="3">The sequence shown here is derived from an EMBL/GenBank/DDBJ whole genome shotgun (WGS) entry which is preliminary data.</text>
</comment>
<reference evidence="3 4" key="1">
    <citation type="journal article" date="2016" name="Mol. Biol. Evol.">
        <title>Genome-Wide Survey of Gut Fungi (Harpellales) Reveals the First Horizontally Transferred Ubiquitin Gene from a Mosquito Host.</title>
        <authorList>
            <person name="Wang Y."/>
            <person name="White M.M."/>
            <person name="Kvist S."/>
            <person name="Moncalvo J.M."/>
        </authorList>
    </citation>
    <scope>NUCLEOTIDE SEQUENCE [LARGE SCALE GENOMIC DNA]</scope>
    <source>
        <strain evidence="3 4">ALG-7-W6</strain>
    </source>
</reference>
<dbReference type="InterPro" id="IPR036865">
    <property type="entry name" value="CRAL-TRIO_dom_sf"/>
</dbReference>
<dbReference type="Pfam" id="PF03765">
    <property type="entry name" value="CRAL_TRIO_N"/>
    <property type="match status" value="1"/>
</dbReference>
<dbReference type="SUPFAM" id="SSF46938">
    <property type="entry name" value="CRAL/TRIO N-terminal domain"/>
    <property type="match status" value="1"/>
</dbReference>
<gene>
    <name evidence="3" type="ORF">AYI68_g693</name>
</gene>
<name>A0A1R0H7M8_9FUNG</name>
<feature type="region of interest" description="Disordered" evidence="1">
    <location>
        <begin position="394"/>
        <end position="419"/>
    </location>
</feature>
<dbReference type="InterPro" id="IPR036273">
    <property type="entry name" value="CRAL/TRIO_N_dom_sf"/>
</dbReference>
<dbReference type="PROSITE" id="PS50191">
    <property type="entry name" value="CRAL_TRIO"/>
    <property type="match status" value="1"/>
</dbReference>
<dbReference type="PANTHER" id="PTHR46590:SF1">
    <property type="entry name" value="PHOSPHATIDYLINOSITOL TRANSFER PROTEIN CSR1"/>
    <property type="match status" value="1"/>
</dbReference>
<evidence type="ECO:0000313" key="4">
    <source>
        <dbReference type="Proteomes" id="UP000187455"/>
    </source>
</evidence>
<dbReference type="Gene3D" id="3.40.525.10">
    <property type="entry name" value="CRAL-TRIO lipid binding domain"/>
    <property type="match status" value="1"/>
</dbReference>
<dbReference type="Pfam" id="PF00650">
    <property type="entry name" value="CRAL_TRIO"/>
    <property type="match status" value="1"/>
</dbReference>
<evidence type="ECO:0000313" key="3">
    <source>
        <dbReference type="EMBL" id="OLY85123.1"/>
    </source>
</evidence>
<evidence type="ECO:0000256" key="1">
    <source>
        <dbReference type="SAM" id="MobiDB-lite"/>
    </source>
</evidence>
<sequence length="468" mass="53712">MLSRTFNFSKSSEVDPDLQGRYKHLTQPELHALQQLWEKLFDRYDVPINQLVDQFNNPVKIETFGLGDPPSPKKNDSKTIVFNGCKYGETVQDKVPTPIIPVKYSDISSGDTLGDYIWEAFREDIPDTLALKFLRARKWNVDDALDMILSTLKWRYANKIDEIIFYGESLNDASIMYKGTAFVRGVDKLGHPIVWAPITKHFQKDQDFSQSRRYIITFMESVRQLLQYPKERICLVIDLSDQSNRNTDWPFTRMFLKLLEAYYPECLALAIVYNGPWWFGGIFRVVSTLIDAEVSKKIHFVKNPNGLLKFINKDQLPKSKGGTDNYDFKYILPVPHENDMMSNLQLKQEALAARNLAVQKLVSITHEWIQIGKVSAKLNGDLAKKSWYSTGINNCSSSSGSGRESSETITSDSETSPEDAIIREMDIQAQREEYQEAFATAARNLDRFTRARNIYHRNGMIPSSQPLE</sequence>
<protein>
    <submittedName>
        <fullName evidence="3">CRAL-TRIO domain-containing protein</fullName>
    </submittedName>
</protein>
<dbReference type="CDD" id="cd00170">
    <property type="entry name" value="SEC14"/>
    <property type="match status" value="1"/>
</dbReference>
<dbReference type="InterPro" id="IPR011074">
    <property type="entry name" value="CRAL/TRIO_N_dom"/>
</dbReference>
<dbReference type="SMART" id="SM00516">
    <property type="entry name" value="SEC14"/>
    <property type="match status" value="1"/>
</dbReference>
<feature type="domain" description="CRAL-TRIO" evidence="2">
    <location>
        <begin position="171"/>
        <end position="328"/>
    </location>
</feature>
<accession>A0A1R0H7M8</accession>
<dbReference type="EMBL" id="LSSL01000229">
    <property type="protein sequence ID" value="OLY85123.1"/>
    <property type="molecule type" value="Genomic_DNA"/>
</dbReference>
<organism evidence="3 4">
    <name type="scientific">Smittium mucronatum</name>
    <dbReference type="NCBI Taxonomy" id="133383"/>
    <lineage>
        <taxon>Eukaryota</taxon>
        <taxon>Fungi</taxon>
        <taxon>Fungi incertae sedis</taxon>
        <taxon>Zoopagomycota</taxon>
        <taxon>Kickxellomycotina</taxon>
        <taxon>Harpellomycetes</taxon>
        <taxon>Harpellales</taxon>
        <taxon>Legeriomycetaceae</taxon>
        <taxon>Smittium</taxon>
    </lineage>
</organism>
<feature type="compositionally biased region" description="Low complexity" evidence="1">
    <location>
        <begin position="394"/>
        <end position="414"/>
    </location>
</feature>
<dbReference type="OrthoDB" id="43460at2759"/>
<dbReference type="InterPro" id="IPR001251">
    <property type="entry name" value="CRAL-TRIO_dom"/>
</dbReference>
<evidence type="ECO:0000259" key="2">
    <source>
        <dbReference type="PROSITE" id="PS50191"/>
    </source>
</evidence>
<dbReference type="InterPro" id="IPR052432">
    <property type="entry name" value="PITP/CRAL-TRIO"/>
</dbReference>
<keyword evidence="4" id="KW-1185">Reference proteome</keyword>
<dbReference type="Proteomes" id="UP000187455">
    <property type="component" value="Unassembled WGS sequence"/>
</dbReference>
<dbReference type="SUPFAM" id="SSF52087">
    <property type="entry name" value="CRAL/TRIO domain"/>
    <property type="match status" value="1"/>
</dbReference>
<dbReference type="SMART" id="SM01100">
    <property type="entry name" value="CRAL_TRIO_N"/>
    <property type="match status" value="1"/>
</dbReference>
<proteinExistence type="predicted"/>
<dbReference type="PANTHER" id="PTHR46590">
    <property type="entry name" value="PHOSPHATIDYLINOSITOL TRANSFER PROTEIN CSR1-RELATED"/>
    <property type="match status" value="1"/>
</dbReference>
<dbReference type="AlphaFoldDB" id="A0A1R0H7M8"/>